<accession>A0A3M8WNI0</accession>
<evidence type="ECO:0000259" key="5">
    <source>
        <dbReference type="PROSITE" id="PS50075"/>
    </source>
</evidence>
<dbReference type="GO" id="GO:0031177">
    <property type="term" value="F:phosphopantetheine binding"/>
    <property type="evidence" value="ECO:0007669"/>
    <property type="project" value="InterPro"/>
</dbReference>
<dbReference type="SUPFAM" id="SSF47336">
    <property type="entry name" value="ACP-like"/>
    <property type="match status" value="1"/>
</dbReference>
<keyword evidence="1" id="KW-0596">Phosphopantetheine</keyword>
<gene>
    <name evidence="6" type="ORF">EEJ42_09325</name>
</gene>
<proteinExistence type="predicted"/>
<evidence type="ECO:0000313" key="6">
    <source>
        <dbReference type="EMBL" id="RNG30820.1"/>
    </source>
</evidence>
<evidence type="ECO:0000256" key="1">
    <source>
        <dbReference type="ARBA" id="ARBA00022450"/>
    </source>
</evidence>
<evidence type="ECO:0000256" key="4">
    <source>
        <dbReference type="ARBA" id="ARBA00023268"/>
    </source>
</evidence>
<dbReference type="PROSITE" id="PS50075">
    <property type="entry name" value="CARRIER"/>
    <property type="match status" value="1"/>
</dbReference>
<keyword evidence="3" id="KW-0808">Transferase</keyword>
<dbReference type="Gene3D" id="3.40.50.720">
    <property type="entry name" value="NAD(P)-binding Rossmann-like Domain"/>
    <property type="match status" value="2"/>
</dbReference>
<dbReference type="InterPro" id="IPR036736">
    <property type="entry name" value="ACP-like_sf"/>
</dbReference>
<dbReference type="InterPro" id="IPR013968">
    <property type="entry name" value="PKS_KR"/>
</dbReference>
<sequence length="615" mass="64458">MPAGWSYGRAASAAAYLRAAGVLAQVPAGEPLLVHDAATLTELAVVALARHRGTEVFATAAPTVRGALRALGLDAAHLASSRTAEFRQTFTETLAGRRIGLVTARAADGDASGTQAVPVPADVTGRDTARIDPEQAGYGPLPEELAELPELPRPEAGQESVVDGSRVRTLAADWDPQGTVLITGGTGGLGLQVARHLVAERGMRHLLLLSRRGMDAPGAARVCEELTELGADVRVHAGDLTAPGTIEAVLAAVPAAHPLTAVVHAAGAIDDGVVGALTPERMTTVLRPKADVAWALHEATRDLDLAAFVLFSSAAGVLGAPGQGNYAAANSFLDALAQHRRAAGLPAVSLAWGLWQERSELTAELSDANIRRLERAGLGMLPARQGLGLFDVATTTDGEALLLAAPLNLRTLRARASQPGLPPLLHRLAGKQDGPTAGRTPMLSAELAGLSEADRRARLVAIVRQMAAAVLGYGSADAVAPDQAFTTLGLDSLGAVELRARLMEATGLTLPTTLVFNFPTPAALSDRLLELVEPAEAVSPVHAEIDRLGQMLSEQDCGDAERRRITSRLEALLWRWTDGREDAAEKRPATDLDDVFESEHDDDIFALVDRELGTD</sequence>
<dbReference type="InterPro" id="IPR050091">
    <property type="entry name" value="PKS_NRPS_Biosynth_Enz"/>
</dbReference>
<evidence type="ECO:0000313" key="7">
    <source>
        <dbReference type="Proteomes" id="UP000275401"/>
    </source>
</evidence>
<dbReference type="SMART" id="SM00822">
    <property type="entry name" value="PKS_KR"/>
    <property type="match status" value="1"/>
</dbReference>
<dbReference type="GO" id="GO:0006633">
    <property type="term" value="P:fatty acid biosynthetic process"/>
    <property type="evidence" value="ECO:0007669"/>
    <property type="project" value="TreeGrafter"/>
</dbReference>
<dbReference type="Gene3D" id="1.10.1200.10">
    <property type="entry name" value="ACP-like"/>
    <property type="match status" value="1"/>
</dbReference>
<dbReference type="Pfam" id="PF00550">
    <property type="entry name" value="PP-binding"/>
    <property type="match status" value="1"/>
</dbReference>
<dbReference type="PROSITE" id="PS00012">
    <property type="entry name" value="PHOSPHOPANTETHEINE"/>
    <property type="match status" value="1"/>
</dbReference>
<protein>
    <submittedName>
        <fullName evidence="6">SDR family NAD(P)-dependent oxidoreductase</fullName>
    </submittedName>
</protein>
<feature type="domain" description="Carrier" evidence="5">
    <location>
        <begin position="457"/>
        <end position="532"/>
    </location>
</feature>
<dbReference type="GO" id="GO:0004312">
    <property type="term" value="F:fatty acid synthase activity"/>
    <property type="evidence" value="ECO:0007669"/>
    <property type="project" value="TreeGrafter"/>
</dbReference>
<dbReference type="EMBL" id="RIBZ01000120">
    <property type="protein sequence ID" value="RNG30820.1"/>
    <property type="molecule type" value="Genomic_DNA"/>
</dbReference>
<dbReference type="InterPro" id="IPR036291">
    <property type="entry name" value="NAD(P)-bd_dom_sf"/>
</dbReference>
<dbReference type="AlphaFoldDB" id="A0A3M8WNI0"/>
<dbReference type="InterPro" id="IPR020806">
    <property type="entry name" value="PKS_PP-bd"/>
</dbReference>
<keyword evidence="4" id="KW-0511">Multifunctional enzyme</keyword>
<dbReference type="GO" id="GO:0017000">
    <property type="term" value="P:antibiotic biosynthetic process"/>
    <property type="evidence" value="ECO:0007669"/>
    <property type="project" value="UniProtKB-ARBA"/>
</dbReference>
<dbReference type="InterPro" id="IPR006162">
    <property type="entry name" value="Ppantetheine_attach_site"/>
</dbReference>
<dbReference type="PANTHER" id="PTHR43775">
    <property type="entry name" value="FATTY ACID SYNTHASE"/>
    <property type="match status" value="1"/>
</dbReference>
<dbReference type="InterPro" id="IPR057326">
    <property type="entry name" value="KR_dom"/>
</dbReference>
<name>A0A3M8WNI0_9ACTN</name>
<keyword evidence="2" id="KW-0597">Phosphoprotein</keyword>
<dbReference type="PANTHER" id="PTHR43775:SF51">
    <property type="entry name" value="INACTIVE PHENOLPHTHIOCEROL SYNTHESIS POLYKETIDE SYNTHASE TYPE I PKS1-RELATED"/>
    <property type="match status" value="1"/>
</dbReference>
<evidence type="ECO:0000256" key="3">
    <source>
        <dbReference type="ARBA" id="ARBA00022679"/>
    </source>
</evidence>
<dbReference type="SUPFAM" id="SSF51735">
    <property type="entry name" value="NAD(P)-binding Rossmann-fold domains"/>
    <property type="match status" value="1"/>
</dbReference>
<evidence type="ECO:0000256" key="2">
    <source>
        <dbReference type="ARBA" id="ARBA00022553"/>
    </source>
</evidence>
<dbReference type="FunFam" id="1.10.1200.10:FF:000007">
    <property type="entry name" value="Probable polyketide synthase pks17"/>
    <property type="match status" value="1"/>
</dbReference>
<organism evidence="6 7">
    <name type="scientific">Streptomyces botrytidirepellens</name>
    <dbReference type="NCBI Taxonomy" id="2486417"/>
    <lineage>
        <taxon>Bacteria</taxon>
        <taxon>Bacillati</taxon>
        <taxon>Actinomycetota</taxon>
        <taxon>Actinomycetes</taxon>
        <taxon>Kitasatosporales</taxon>
        <taxon>Streptomycetaceae</taxon>
        <taxon>Streptomyces</taxon>
    </lineage>
</organism>
<comment type="caution">
    <text evidence="6">The sequence shown here is derived from an EMBL/GenBank/DDBJ whole genome shotgun (WGS) entry which is preliminary data.</text>
</comment>
<dbReference type="Pfam" id="PF08659">
    <property type="entry name" value="KR"/>
    <property type="match status" value="1"/>
</dbReference>
<dbReference type="Proteomes" id="UP000275401">
    <property type="component" value="Unassembled WGS sequence"/>
</dbReference>
<keyword evidence="7" id="KW-1185">Reference proteome</keyword>
<dbReference type="CDD" id="cd08956">
    <property type="entry name" value="KR_3_FAS_SDR_x"/>
    <property type="match status" value="1"/>
</dbReference>
<dbReference type="InterPro" id="IPR009081">
    <property type="entry name" value="PP-bd_ACP"/>
</dbReference>
<reference evidence="6 7" key="1">
    <citation type="submission" date="2018-11" db="EMBL/GenBank/DDBJ databases">
        <title>The Potential of Streptomyces as Biocontrol Agents against the Tomato grey mould, Botrytis cinerea (Gray mold) Frontiers in Microbiology.</title>
        <authorList>
            <person name="Li D."/>
        </authorList>
    </citation>
    <scope>NUCLEOTIDE SEQUENCE [LARGE SCALE GENOMIC DNA]</scope>
    <source>
        <strain evidence="6 7">NEAU-LD23</strain>
    </source>
</reference>
<dbReference type="SMART" id="SM00823">
    <property type="entry name" value="PKS_PP"/>
    <property type="match status" value="1"/>
</dbReference>